<evidence type="ECO:0000313" key="1">
    <source>
        <dbReference type="EMBL" id="QKS24618.1"/>
    </source>
</evidence>
<evidence type="ECO:0000313" key="2">
    <source>
        <dbReference type="Proteomes" id="UP000509761"/>
    </source>
</evidence>
<protein>
    <submittedName>
        <fullName evidence="1">Uncharacterized protein</fullName>
    </submittedName>
</protein>
<gene>
    <name evidence="1" type="ORF">FX987_02400</name>
</gene>
<dbReference type="Proteomes" id="UP000509761">
    <property type="component" value="Chromosome"/>
</dbReference>
<sequence length="196" mass="22686">MSTNNNQPTSLNSKTYTATDACKRCQTFERYVQRNVCVACKKADNSEFRANNSNYMKDYFKAIDNKLSNKLYLSMYRQLKTMDRLEIDSDIDSIVNAFNHVDYSLDDLKAHLESKFVGDMSFENYGEIWELDHVISINTCVKNGVIEFKEVHSLDNLQPLFKKHNRQKRSKSMEEFLASNSVAASLYNNNKNGETK</sequence>
<dbReference type="EMBL" id="CP054580">
    <property type="protein sequence ID" value="QKS24618.1"/>
    <property type="molecule type" value="Genomic_DNA"/>
</dbReference>
<name>A0AAP9T167_9GAMM</name>
<organism evidence="1 2">
    <name type="scientific">Vreelandella titanicae</name>
    <dbReference type="NCBI Taxonomy" id="664683"/>
    <lineage>
        <taxon>Bacteria</taxon>
        <taxon>Pseudomonadati</taxon>
        <taxon>Pseudomonadota</taxon>
        <taxon>Gammaproteobacteria</taxon>
        <taxon>Oceanospirillales</taxon>
        <taxon>Halomonadaceae</taxon>
        <taxon>Vreelandella</taxon>
    </lineage>
</organism>
<reference evidence="1 2" key="1">
    <citation type="submission" date="2019-12" db="EMBL/GenBank/DDBJ databases">
        <title>Genome sequencing and assembly of endphytes of Porphyra tenera.</title>
        <authorList>
            <person name="Park J.M."/>
            <person name="Shin R."/>
            <person name="Jo S.H."/>
        </authorList>
    </citation>
    <scope>NUCLEOTIDE SEQUENCE [LARGE SCALE GENOMIC DNA]</scope>
    <source>
        <strain evidence="1 2">GPM3</strain>
    </source>
</reference>
<dbReference type="RefSeq" id="WP_174788229.1">
    <property type="nucleotide sequence ID" value="NZ_CP054580.1"/>
</dbReference>
<keyword evidence="2" id="KW-1185">Reference proteome</keyword>
<accession>A0AAP9T167</accession>
<proteinExistence type="predicted"/>
<dbReference type="AlphaFoldDB" id="A0AAP9T167"/>